<comment type="similarity">
    <text evidence="1">Belongs to the short-chain dehydrogenases/reductases (SDR) family.</text>
</comment>
<dbReference type="EMBL" id="MCOK01000001">
    <property type="protein sequence ID" value="OOC55729.1"/>
    <property type="molecule type" value="Genomic_DNA"/>
</dbReference>
<dbReference type="Gene3D" id="3.40.50.720">
    <property type="entry name" value="NAD(P)-binding Rossmann-like Domain"/>
    <property type="match status" value="1"/>
</dbReference>
<dbReference type="OrthoDB" id="9775296at2"/>
<keyword evidence="2" id="KW-0560">Oxidoreductase</keyword>
<gene>
    <name evidence="3" type="ORF">NOSIN_19410</name>
</gene>
<keyword evidence="4" id="KW-1185">Reference proteome</keyword>
<dbReference type="Pfam" id="PF00106">
    <property type="entry name" value="adh_short"/>
    <property type="match status" value="1"/>
</dbReference>
<organism evidence="3 4">
    <name type="scientific">Nocardiopsis sinuspersici</name>
    <dbReference type="NCBI Taxonomy" id="501010"/>
    <lineage>
        <taxon>Bacteria</taxon>
        <taxon>Bacillati</taxon>
        <taxon>Actinomycetota</taxon>
        <taxon>Actinomycetes</taxon>
        <taxon>Streptosporangiales</taxon>
        <taxon>Nocardiopsidaceae</taxon>
        <taxon>Nocardiopsis</taxon>
    </lineage>
</organism>
<comment type="caution">
    <text evidence="3">The sequence shown here is derived from an EMBL/GenBank/DDBJ whole genome shotgun (WGS) entry which is preliminary data.</text>
</comment>
<name>A0A1V3C5I3_9ACTN</name>
<dbReference type="GO" id="GO:0016616">
    <property type="term" value="F:oxidoreductase activity, acting on the CH-OH group of donors, NAD or NADP as acceptor"/>
    <property type="evidence" value="ECO:0007669"/>
    <property type="project" value="UniProtKB-ARBA"/>
</dbReference>
<dbReference type="PANTHER" id="PTHR42901:SF1">
    <property type="entry name" value="ALCOHOL DEHYDROGENASE"/>
    <property type="match status" value="1"/>
</dbReference>
<dbReference type="AlphaFoldDB" id="A0A1V3C5I3"/>
<evidence type="ECO:0000313" key="4">
    <source>
        <dbReference type="Proteomes" id="UP000189004"/>
    </source>
</evidence>
<dbReference type="InterPro" id="IPR036291">
    <property type="entry name" value="NAD(P)-bd_dom_sf"/>
</dbReference>
<proteinExistence type="inferred from homology"/>
<dbReference type="InterPro" id="IPR020904">
    <property type="entry name" value="Sc_DH/Rdtase_CS"/>
</dbReference>
<accession>A0A1V3C5I3</accession>
<evidence type="ECO:0000313" key="3">
    <source>
        <dbReference type="EMBL" id="OOC55729.1"/>
    </source>
</evidence>
<dbReference type="PRINTS" id="PR00081">
    <property type="entry name" value="GDHRDH"/>
</dbReference>
<sequence>MTATAVVTGASSGIGAATARGLAARGYDVVLVARRADRIEALAEELAKEGHGARAHVLDVTDRAAVDAFAESLPACDVLVNNAGGAIGTESVAAGDPADWRAMYEVNVIGVLNMTQALLPKLTAGGDGTVLVVSSVAGHVVYEGGGGYVAAKHGAHTLAATLRLELCGEPVRVLEVAPGMVRTEEFSLNRLRGDAGAAEAVYAGVPDPLTAEDVADTIVWAVTRPPHVNIDLLVVRPRAQAAQHKVHRVTPEEE</sequence>
<reference evidence="4" key="1">
    <citation type="submission" date="2016-08" db="EMBL/GenBank/DDBJ databases">
        <authorList>
            <person name="Tokovenko B."/>
            <person name="Kalinowski J."/>
        </authorList>
    </citation>
    <scope>NUCLEOTIDE SEQUENCE [LARGE SCALE GENOMIC DNA]</scope>
    <source>
        <strain evidence="4">UTMC102</strain>
    </source>
</reference>
<dbReference type="RefSeq" id="WP_077692162.1">
    <property type="nucleotide sequence ID" value="NZ_MCOK01000001.1"/>
</dbReference>
<evidence type="ECO:0000256" key="2">
    <source>
        <dbReference type="ARBA" id="ARBA00023002"/>
    </source>
</evidence>
<protein>
    <submittedName>
        <fullName evidence="3">Oxidoreductase</fullName>
    </submittedName>
</protein>
<dbReference type="PANTHER" id="PTHR42901">
    <property type="entry name" value="ALCOHOL DEHYDROGENASE"/>
    <property type="match status" value="1"/>
</dbReference>
<dbReference type="Proteomes" id="UP000189004">
    <property type="component" value="Unassembled WGS sequence"/>
</dbReference>
<evidence type="ECO:0000256" key="1">
    <source>
        <dbReference type="ARBA" id="ARBA00006484"/>
    </source>
</evidence>
<dbReference type="FunFam" id="3.40.50.720:FF:000047">
    <property type="entry name" value="NADP-dependent L-serine/L-allo-threonine dehydrogenase"/>
    <property type="match status" value="1"/>
</dbReference>
<dbReference type="SUPFAM" id="SSF51735">
    <property type="entry name" value="NAD(P)-binding Rossmann-fold domains"/>
    <property type="match status" value="1"/>
</dbReference>
<dbReference type="STRING" id="501010.NOSIN_19410"/>
<dbReference type="InterPro" id="IPR002347">
    <property type="entry name" value="SDR_fam"/>
</dbReference>
<dbReference type="PROSITE" id="PS00061">
    <property type="entry name" value="ADH_SHORT"/>
    <property type="match status" value="1"/>
</dbReference>